<feature type="transmembrane region" description="Helical" evidence="1">
    <location>
        <begin position="141"/>
        <end position="162"/>
    </location>
</feature>
<dbReference type="EMBL" id="NHYE01004787">
    <property type="protein sequence ID" value="PPQ82150.1"/>
    <property type="molecule type" value="Genomic_DNA"/>
</dbReference>
<keyword evidence="1" id="KW-1133">Transmembrane helix</keyword>
<feature type="transmembrane region" description="Helical" evidence="1">
    <location>
        <begin position="248"/>
        <end position="270"/>
    </location>
</feature>
<name>A0A409WUF4_9AGAR</name>
<keyword evidence="1" id="KW-0812">Transmembrane</keyword>
<evidence type="ECO:0000256" key="1">
    <source>
        <dbReference type="SAM" id="Phobius"/>
    </source>
</evidence>
<dbReference type="Proteomes" id="UP000284706">
    <property type="component" value="Unassembled WGS sequence"/>
</dbReference>
<feature type="transmembrane region" description="Helical" evidence="1">
    <location>
        <begin position="66"/>
        <end position="87"/>
    </location>
</feature>
<dbReference type="AlphaFoldDB" id="A0A409WUF4"/>
<organism evidence="2 3">
    <name type="scientific">Gymnopilus dilepis</name>
    <dbReference type="NCBI Taxonomy" id="231916"/>
    <lineage>
        <taxon>Eukaryota</taxon>
        <taxon>Fungi</taxon>
        <taxon>Dikarya</taxon>
        <taxon>Basidiomycota</taxon>
        <taxon>Agaricomycotina</taxon>
        <taxon>Agaricomycetes</taxon>
        <taxon>Agaricomycetidae</taxon>
        <taxon>Agaricales</taxon>
        <taxon>Agaricineae</taxon>
        <taxon>Hymenogastraceae</taxon>
        <taxon>Gymnopilus</taxon>
    </lineage>
</organism>
<protein>
    <submittedName>
        <fullName evidence="2">Uncharacterized protein</fullName>
    </submittedName>
</protein>
<evidence type="ECO:0000313" key="2">
    <source>
        <dbReference type="EMBL" id="PPQ82150.1"/>
    </source>
</evidence>
<comment type="caution">
    <text evidence="2">The sequence shown here is derived from an EMBL/GenBank/DDBJ whole genome shotgun (WGS) entry which is preliminary data.</text>
</comment>
<dbReference type="InParanoid" id="A0A409WUF4"/>
<feature type="transmembrane region" description="Helical" evidence="1">
    <location>
        <begin position="35"/>
        <end position="57"/>
    </location>
</feature>
<feature type="transmembrane region" description="Helical" evidence="1">
    <location>
        <begin position="174"/>
        <end position="194"/>
    </location>
</feature>
<gene>
    <name evidence="2" type="ORF">CVT26_008768</name>
</gene>
<keyword evidence="1" id="KW-0472">Membrane</keyword>
<proteinExistence type="predicted"/>
<accession>A0A409WUF4</accession>
<evidence type="ECO:0000313" key="3">
    <source>
        <dbReference type="Proteomes" id="UP000284706"/>
    </source>
</evidence>
<reference evidence="2 3" key="1">
    <citation type="journal article" date="2018" name="Evol. Lett.">
        <title>Horizontal gene cluster transfer increased hallucinogenic mushroom diversity.</title>
        <authorList>
            <person name="Reynolds H.T."/>
            <person name="Vijayakumar V."/>
            <person name="Gluck-Thaler E."/>
            <person name="Korotkin H.B."/>
            <person name="Matheny P.B."/>
            <person name="Slot J.C."/>
        </authorList>
    </citation>
    <scope>NUCLEOTIDE SEQUENCE [LARGE SCALE GENOMIC DNA]</scope>
    <source>
        <strain evidence="2 3">SRW20</strain>
    </source>
</reference>
<feature type="transmembrane region" description="Helical" evidence="1">
    <location>
        <begin position="107"/>
        <end position="129"/>
    </location>
</feature>
<keyword evidence="3" id="KW-1185">Reference proteome</keyword>
<sequence length="325" mass="35963">MTFNLIHLSPVAIIMSSESVTLLEKELINYELNSTIFSVFLWGICTVIYAGTLFLYLTKRSSRNKLIVGAISLSYCAYSTTVAIFWYRDQSALVNHSETRDAIFEALYLGSDWTTLVTDLMVFILAGVADSILYPATDFRCLIQLVIDLVILGIWAGAYHLGHSFSQNVVLNRLLAVQAFVTFATTFSSTTLIAHRIHTTMRDIPRTSKRLLGHILEILVQSAAAYSLVAIAQSTASNQAAWIAADDYISSLFFFTSAVSPTVLVARVAMLDENDVYASSSATNSRPSLSLQFRVQHTQDDTVLQSHLPANSDREQPERLNEKGG</sequence>
<feature type="transmembrane region" description="Helical" evidence="1">
    <location>
        <begin position="215"/>
        <end position="236"/>
    </location>
</feature>